<proteinExistence type="predicted"/>
<evidence type="ECO:0000313" key="3">
    <source>
        <dbReference type="Proteomes" id="UP000248857"/>
    </source>
</evidence>
<comment type="caution">
    <text evidence="2">The sequence shown here is derived from an EMBL/GenBank/DDBJ whole genome shotgun (WGS) entry which is preliminary data.</text>
</comment>
<keyword evidence="1" id="KW-1133">Transmembrane helix</keyword>
<feature type="transmembrane region" description="Helical" evidence="1">
    <location>
        <begin position="90"/>
        <end position="111"/>
    </location>
</feature>
<dbReference type="Pfam" id="PF04020">
    <property type="entry name" value="Phage_holin_4_2"/>
    <property type="match status" value="1"/>
</dbReference>
<dbReference type="InterPro" id="IPR007165">
    <property type="entry name" value="Phage_holin_4_2"/>
</dbReference>
<keyword evidence="1" id="KW-0812">Transmembrane</keyword>
<evidence type="ECO:0008006" key="4">
    <source>
        <dbReference type="Google" id="ProtNLM"/>
    </source>
</evidence>
<dbReference type="EMBL" id="PQWO01000001">
    <property type="protein sequence ID" value="PZD75422.1"/>
    <property type="molecule type" value="Genomic_DNA"/>
</dbReference>
<gene>
    <name evidence="2" type="ORF">C1752_00569</name>
</gene>
<dbReference type="PANTHER" id="PTHR37309:SF1">
    <property type="entry name" value="SLR0284 PROTEIN"/>
    <property type="match status" value="1"/>
</dbReference>
<keyword evidence="1" id="KW-0472">Membrane</keyword>
<protein>
    <recommendedName>
        <fullName evidence="4">Phage holin family protein</fullName>
    </recommendedName>
</protein>
<evidence type="ECO:0000313" key="2">
    <source>
        <dbReference type="EMBL" id="PZD75422.1"/>
    </source>
</evidence>
<keyword evidence="3" id="KW-1185">Reference proteome</keyword>
<name>A0A2W1JZU8_9CYAN</name>
<dbReference type="RefSeq" id="WP_110984523.1">
    <property type="nucleotide sequence ID" value="NZ_CAWNWM010000001.1"/>
</dbReference>
<sequence length="133" mass="13929">MLGVLLTLLATALSLLVVDIIFPGVDLATFPAALAGAAVLGGVNAVLRPVLSLLSLPLTILSLGAFSLIVNGLCFWFAALLVPGFKVSGILSFIVGPIILSVVSTFFNQYLTEKFPQLMGNNTPLLKTDELSK</sequence>
<feature type="transmembrane region" description="Helical" evidence="1">
    <location>
        <begin position="54"/>
        <end position="78"/>
    </location>
</feature>
<dbReference type="Proteomes" id="UP000248857">
    <property type="component" value="Unassembled WGS sequence"/>
</dbReference>
<dbReference type="AlphaFoldDB" id="A0A2W1JZU8"/>
<feature type="transmembrane region" description="Helical" evidence="1">
    <location>
        <begin position="28"/>
        <end position="47"/>
    </location>
</feature>
<accession>A0A2W1JZU8</accession>
<evidence type="ECO:0000256" key="1">
    <source>
        <dbReference type="SAM" id="Phobius"/>
    </source>
</evidence>
<dbReference type="PANTHER" id="PTHR37309">
    <property type="entry name" value="SLR0284 PROTEIN"/>
    <property type="match status" value="1"/>
</dbReference>
<organism evidence="2 3">
    <name type="scientific">Acaryochloris thomasi RCC1774</name>
    <dbReference type="NCBI Taxonomy" id="1764569"/>
    <lineage>
        <taxon>Bacteria</taxon>
        <taxon>Bacillati</taxon>
        <taxon>Cyanobacteriota</taxon>
        <taxon>Cyanophyceae</taxon>
        <taxon>Acaryochloridales</taxon>
        <taxon>Acaryochloridaceae</taxon>
        <taxon>Acaryochloris</taxon>
        <taxon>Acaryochloris thomasi</taxon>
    </lineage>
</organism>
<dbReference type="OrthoDB" id="516102at2"/>
<reference evidence="2 3" key="1">
    <citation type="journal article" date="2018" name="Sci. Rep.">
        <title>A novel species of the marine cyanobacterium Acaryochloris with a unique pigment content and lifestyle.</title>
        <authorList>
            <person name="Partensky F."/>
            <person name="Six C."/>
            <person name="Ratin M."/>
            <person name="Garczarek L."/>
            <person name="Vaulot D."/>
            <person name="Probert I."/>
            <person name="Calteau A."/>
            <person name="Gourvil P."/>
            <person name="Marie D."/>
            <person name="Grebert T."/>
            <person name="Bouchier C."/>
            <person name="Le Panse S."/>
            <person name="Gachenot M."/>
            <person name="Rodriguez F."/>
            <person name="Garrido J.L."/>
        </authorList>
    </citation>
    <scope>NUCLEOTIDE SEQUENCE [LARGE SCALE GENOMIC DNA]</scope>
    <source>
        <strain evidence="2 3">RCC1774</strain>
    </source>
</reference>